<dbReference type="InterPro" id="IPR038770">
    <property type="entry name" value="Na+/solute_symporter_sf"/>
</dbReference>
<dbReference type="Pfam" id="PF00999">
    <property type="entry name" value="Na_H_Exchanger"/>
    <property type="match status" value="1"/>
</dbReference>
<feature type="transmembrane region" description="Helical" evidence="7">
    <location>
        <begin position="70"/>
        <end position="91"/>
    </location>
</feature>
<evidence type="ECO:0000256" key="5">
    <source>
        <dbReference type="ARBA" id="ARBA00023065"/>
    </source>
</evidence>
<feature type="transmembrane region" description="Helical" evidence="7">
    <location>
        <begin position="141"/>
        <end position="165"/>
    </location>
</feature>
<keyword evidence="2" id="KW-0813">Transport</keyword>
<dbReference type="InParanoid" id="C7QAG8"/>
<dbReference type="STRING" id="479433.Caci_3562"/>
<feature type="transmembrane region" description="Helical" evidence="7">
    <location>
        <begin position="328"/>
        <end position="350"/>
    </location>
</feature>
<reference evidence="9 10" key="1">
    <citation type="journal article" date="2009" name="Stand. Genomic Sci.">
        <title>Complete genome sequence of Catenulispora acidiphila type strain (ID 139908).</title>
        <authorList>
            <person name="Copeland A."/>
            <person name="Lapidus A."/>
            <person name="Glavina Del Rio T."/>
            <person name="Nolan M."/>
            <person name="Lucas S."/>
            <person name="Chen F."/>
            <person name="Tice H."/>
            <person name="Cheng J.F."/>
            <person name="Bruce D."/>
            <person name="Goodwin L."/>
            <person name="Pitluck S."/>
            <person name="Mikhailova N."/>
            <person name="Pati A."/>
            <person name="Ivanova N."/>
            <person name="Mavromatis K."/>
            <person name="Chen A."/>
            <person name="Palaniappan K."/>
            <person name="Chain P."/>
            <person name="Land M."/>
            <person name="Hauser L."/>
            <person name="Chang Y.J."/>
            <person name="Jeffries C.D."/>
            <person name="Chertkov O."/>
            <person name="Brettin T."/>
            <person name="Detter J.C."/>
            <person name="Han C."/>
            <person name="Ali Z."/>
            <person name="Tindall B.J."/>
            <person name="Goker M."/>
            <person name="Bristow J."/>
            <person name="Eisen J.A."/>
            <person name="Markowitz V."/>
            <person name="Hugenholtz P."/>
            <person name="Kyrpides N.C."/>
            <person name="Klenk H.P."/>
        </authorList>
    </citation>
    <scope>NUCLEOTIDE SEQUENCE [LARGE SCALE GENOMIC DNA]</scope>
    <source>
        <strain evidence="10">DSM 44928 / JCM 14897 / NBRC 102108 / NRRL B-24433 / ID139908</strain>
    </source>
</reference>
<evidence type="ECO:0000259" key="8">
    <source>
        <dbReference type="Pfam" id="PF00999"/>
    </source>
</evidence>
<dbReference type="GO" id="GO:1902600">
    <property type="term" value="P:proton transmembrane transport"/>
    <property type="evidence" value="ECO:0007669"/>
    <property type="project" value="InterPro"/>
</dbReference>
<dbReference type="HOGENOM" id="CLU_005126_7_0_11"/>
<evidence type="ECO:0000313" key="9">
    <source>
        <dbReference type="EMBL" id="ACU72467.1"/>
    </source>
</evidence>
<dbReference type="GO" id="GO:0016020">
    <property type="term" value="C:membrane"/>
    <property type="evidence" value="ECO:0007669"/>
    <property type="project" value="UniProtKB-SubCell"/>
</dbReference>
<accession>C7QAG8</accession>
<dbReference type="PANTHER" id="PTHR32468">
    <property type="entry name" value="CATION/H + ANTIPORTER"/>
    <property type="match status" value="1"/>
</dbReference>
<evidence type="ECO:0000313" key="10">
    <source>
        <dbReference type="Proteomes" id="UP000000851"/>
    </source>
</evidence>
<keyword evidence="4 7" id="KW-1133">Transmembrane helix</keyword>
<evidence type="ECO:0000256" key="3">
    <source>
        <dbReference type="ARBA" id="ARBA00022692"/>
    </source>
</evidence>
<sequence precursor="true">MPHHTPAMAVALALAGAAVVMIVAAVLSVAGRRLRQPAVIAEIAAGICLGPSLLGLFGGDLPARLFPTDVRPLLSSMAEVGIVVFMFLVGWELDVSVIRGRRGLIGTVALSAMALPFACGVGLAAWLYAGHMTVGGHHVDRTAFILFVGVAMSITAFPVLARIIVEHRLGGTEVGVIALASAAAGDMLAWGMLAVVTAVAAAQGQSGVTRVLVYSAIYLAAMFLIVKPLLRRLVAWLAADAREATMPMTVLGAGVFLSAYATQWVGLDAIFGAFVFGAVMPRGATGTLRTRVQEPMEHVKVLLMPIFFIITGLSIDVTQLGGSGVAELGAIVVVACVCKFLGAGLPARAFGMSWRDSSTLGLLMNTRGLTELIILNVGLNLGVLDTRMFTMMVLMALVTTGMAGPLVPRLPDLRAEDAVKPMAASVRGV</sequence>
<keyword evidence="5" id="KW-0406">Ion transport</keyword>
<keyword evidence="6 7" id="KW-0472">Membrane</keyword>
<dbReference type="eggNOG" id="COG0475">
    <property type="taxonomic scope" value="Bacteria"/>
</dbReference>
<protein>
    <submittedName>
        <fullName evidence="9">Sodium/hydrogen exchanger</fullName>
    </submittedName>
</protein>
<dbReference type="Proteomes" id="UP000000851">
    <property type="component" value="Chromosome"/>
</dbReference>
<feature type="transmembrane region" description="Helical" evidence="7">
    <location>
        <begin position="103"/>
        <end position="129"/>
    </location>
</feature>
<evidence type="ECO:0000256" key="1">
    <source>
        <dbReference type="ARBA" id="ARBA00004141"/>
    </source>
</evidence>
<dbReference type="Gene3D" id="1.20.1530.20">
    <property type="match status" value="1"/>
</dbReference>
<dbReference type="KEGG" id="cai:Caci_3562"/>
<evidence type="ECO:0000256" key="2">
    <source>
        <dbReference type="ARBA" id="ARBA00022448"/>
    </source>
</evidence>
<dbReference type="FunCoup" id="C7QAG8">
    <property type="interactions" value="58"/>
</dbReference>
<feature type="transmembrane region" description="Helical" evidence="7">
    <location>
        <begin position="39"/>
        <end position="58"/>
    </location>
</feature>
<feature type="transmembrane region" description="Helical" evidence="7">
    <location>
        <begin position="301"/>
        <end position="322"/>
    </location>
</feature>
<evidence type="ECO:0000256" key="4">
    <source>
        <dbReference type="ARBA" id="ARBA00022989"/>
    </source>
</evidence>
<dbReference type="InterPro" id="IPR050794">
    <property type="entry name" value="CPA2_transporter"/>
</dbReference>
<feature type="transmembrane region" description="Helical" evidence="7">
    <location>
        <begin position="389"/>
        <end position="407"/>
    </location>
</feature>
<proteinExistence type="predicted"/>
<feature type="domain" description="Cation/H+ exchanger transmembrane" evidence="8">
    <location>
        <begin position="24"/>
        <end position="408"/>
    </location>
</feature>
<dbReference type="InterPro" id="IPR006153">
    <property type="entry name" value="Cation/H_exchanger_TM"/>
</dbReference>
<feature type="transmembrane region" description="Helical" evidence="7">
    <location>
        <begin position="207"/>
        <end position="226"/>
    </location>
</feature>
<name>C7QAG8_CATAD</name>
<feature type="transmembrane region" description="Helical" evidence="7">
    <location>
        <begin position="6"/>
        <end position="27"/>
    </location>
</feature>
<feature type="transmembrane region" description="Helical" evidence="7">
    <location>
        <begin position="177"/>
        <end position="201"/>
    </location>
</feature>
<organism evidence="9 10">
    <name type="scientific">Catenulispora acidiphila (strain DSM 44928 / JCM 14897 / NBRC 102108 / NRRL B-24433 / ID139908)</name>
    <dbReference type="NCBI Taxonomy" id="479433"/>
    <lineage>
        <taxon>Bacteria</taxon>
        <taxon>Bacillati</taxon>
        <taxon>Actinomycetota</taxon>
        <taxon>Actinomycetes</taxon>
        <taxon>Catenulisporales</taxon>
        <taxon>Catenulisporaceae</taxon>
        <taxon>Catenulispora</taxon>
    </lineage>
</organism>
<dbReference type="RefSeq" id="WP_015792196.1">
    <property type="nucleotide sequence ID" value="NC_013131.1"/>
</dbReference>
<keyword evidence="10" id="KW-1185">Reference proteome</keyword>
<dbReference type="AlphaFoldDB" id="C7QAG8"/>
<dbReference type="EMBL" id="CP001700">
    <property type="protein sequence ID" value="ACU72467.1"/>
    <property type="molecule type" value="Genomic_DNA"/>
</dbReference>
<dbReference type="PANTHER" id="PTHR32468:SF0">
    <property type="entry name" value="K(+)_H(+) ANTIPORTER 1"/>
    <property type="match status" value="1"/>
</dbReference>
<gene>
    <name evidence="9" type="ordered locus">Caci_3562</name>
</gene>
<dbReference type="GO" id="GO:0015297">
    <property type="term" value="F:antiporter activity"/>
    <property type="evidence" value="ECO:0007669"/>
    <property type="project" value="InterPro"/>
</dbReference>
<evidence type="ECO:0000256" key="6">
    <source>
        <dbReference type="ARBA" id="ARBA00023136"/>
    </source>
</evidence>
<comment type="subcellular location">
    <subcellularLocation>
        <location evidence="1">Membrane</location>
        <topology evidence="1">Multi-pass membrane protein</topology>
    </subcellularLocation>
</comment>
<evidence type="ECO:0000256" key="7">
    <source>
        <dbReference type="SAM" id="Phobius"/>
    </source>
</evidence>
<dbReference type="OrthoDB" id="9793589at2"/>
<keyword evidence="3 7" id="KW-0812">Transmembrane</keyword>